<dbReference type="Proteomes" id="UP001500729">
    <property type="component" value="Unassembled WGS sequence"/>
</dbReference>
<reference evidence="2" key="1">
    <citation type="journal article" date="2019" name="Int. J. Syst. Evol. Microbiol.">
        <title>The Global Catalogue of Microorganisms (GCM) 10K type strain sequencing project: providing services to taxonomists for standard genome sequencing and annotation.</title>
        <authorList>
            <consortium name="The Broad Institute Genomics Platform"/>
            <consortium name="The Broad Institute Genome Sequencing Center for Infectious Disease"/>
            <person name="Wu L."/>
            <person name="Ma J."/>
        </authorList>
    </citation>
    <scope>NUCLEOTIDE SEQUENCE [LARGE SCALE GENOMIC DNA]</scope>
    <source>
        <strain evidence="2">JCM 10303</strain>
    </source>
</reference>
<organism evidence="1 2">
    <name type="scientific">Saccharopolyspora erythraea</name>
    <name type="common">Streptomyces erythraeus</name>
    <dbReference type="NCBI Taxonomy" id="1836"/>
    <lineage>
        <taxon>Bacteria</taxon>
        <taxon>Bacillati</taxon>
        <taxon>Actinomycetota</taxon>
        <taxon>Actinomycetes</taxon>
        <taxon>Pseudonocardiales</taxon>
        <taxon>Pseudonocardiaceae</taxon>
        <taxon>Saccharopolyspora</taxon>
    </lineage>
</organism>
<dbReference type="RefSeq" id="WP_011873188.1">
    <property type="nucleotide sequence ID" value="NZ_BAAAGS010000017.1"/>
</dbReference>
<evidence type="ECO:0000313" key="1">
    <source>
        <dbReference type="EMBL" id="GAA0528904.1"/>
    </source>
</evidence>
<accession>A0ABP3MVG4</accession>
<dbReference type="EMBL" id="BAAAGS010000017">
    <property type="protein sequence ID" value="GAA0528904.1"/>
    <property type="molecule type" value="Genomic_DNA"/>
</dbReference>
<protein>
    <recommendedName>
        <fullName evidence="3">DUF3039 domain-containing protein</fullName>
    </recommendedName>
</protein>
<sequence length="170" mass="17786">MTVILARNRHATGIAQAEVHAYLLDFDGDPPTTLHAICGHELVAADAEQVDRFTGMPCMMCVLAAFGRVNCAAEPPPDQTDPLASKPRAPLSTVGAGGLSAAKPGRFVYGVALRGDRASHLVAPEAVSGRLDNRSVVQTLCCHLAWGPSMKPVDGWPICGECTKIAQGTG</sequence>
<keyword evidence="2" id="KW-1185">Reference proteome</keyword>
<name>A0ABP3MVG4_SACER</name>
<evidence type="ECO:0000313" key="2">
    <source>
        <dbReference type="Proteomes" id="UP001500729"/>
    </source>
</evidence>
<evidence type="ECO:0008006" key="3">
    <source>
        <dbReference type="Google" id="ProtNLM"/>
    </source>
</evidence>
<proteinExistence type="predicted"/>
<gene>
    <name evidence="1" type="ORF">GCM10009533_30210</name>
</gene>
<comment type="caution">
    <text evidence="1">The sequence shown here is derived from an EMBL/GenBank/DDBJ whole genome shotgun (WGS) entry which is preliminary data.</text>
</comment>